<evidence type="ECO:0000313" key="6">
    <source>
        <dbReference type="EMBL" id="PTM58429.1"/>
    </source>
</evidence>
<dbReference type="InterPro" id="IPR013149">
    <property type="entry name" value="ADH-like_C"/>
</dbReference>
<dbReference type="RefSeq" id="WP_107725238.1">
    <property type="nucleotide sequence ID" value="NZ_PZZP01000001.1"/>
</dbReference>
<dbReference type="InterPro" id="IPR013154">
    <property type="entry name" value="ADH-like_N"/>
</dbReference>
<dbReference type="InterPro" id="IPR036291">
    <property type="entry name" value="NAD(P)-bd_dom_sf"/>
</dbReference>
<dbReference type="Gene3D" id="3.90.180.10">
    <property type="entry name" value="Medium-chain alcohol dehydrogenases, catalytic domain"/>
    <property type="match status" value="1"/>
</dbReference>
<dbReference type="PANTHER" id="PTHR43401">
    <property type="entry name" value="L-THREONINE 3-DEHYDROGENASE"/>
    <property type="match status" value="1"/>
</dbReference>
<dbReference type="SMART" id="SM00829">
    <property type="entry name" value="PKS_ER"/>
    <property type="match status" value="1"/>
</dbReference>
<comment type="cofactor">
    <cofactor evidence="4">
        <name>Zn(2+)</name>
        <dbReference type="ChEBI" id="CHEBI:29105"/>
    </cofactor>
</comment>
<name>A0A2T4Z970_9BACL</name>
<evidence type="ECO:0000256" key="4">
    <source>
        <dbReference type="RuleBase" id="RU361277"/>
    </source>
</evidence>
<gene>
    <name evidence="6" type="ORF">C8J48_1012</name>
</gene>
<evidence type="ECO:0000256" key="1">
    <source>
        <dbReference type="ARBA" id="ARBA00022723"/>
    </source>
</evidence>
<sequence>MTGLYLKEPFQLEFRELVDKGDVGKGEVLIQMEYGGICGSDLKAYKGELGHVVYPVRVGHELVGRVLQSGSDISLAPGERVVVQPNQHCGRCPFCLNGRKNICSHKRSLGINVDGGFSTTAVIHADYVYPIRDGVPDPQSVLIEPLAVVVHALAKVEVNHSTAVAVVGCGTEGLLATALARYKGASVTCIDKNPKKLEIAQQLGQVTTALAAEIAHDCYDVVIECAGTPAGMELAFSLVKPGGSLVLLGITQEEVRFPALQVVRNEISIFGSIIYDTPQDFEQAMIYLADERLQVAPIISKIYRFHEYQAAFRDALSGDYGKIVLSLKGER</sequence>
<proteinExistence type="inferred from homology"/>
<evidence type="ECO:0000256" key="3">
    <source>
        <dbReference type="ARBA" id="ARBA00023002"/>
    </source>
</evidence>
<organism evidence="6 7">
    <name type="scientific">Desmospora activa DSM 45169</name>
    <dbReference type="NCBI Taxonomy" id="1121389"/>
    <lineage>
        <taxon>Bacteria</taxon>
        <taxon>Bacillati</taxon>
        <taxon>Bacillota</taxon>
        <taxon>Bacilli</taxon>
        <taxon>Bacillales</taxon>
        <taxon>Thermoactinomycetaceae</taxon>
        <taxon>Desmospora</taxon>
    </lineage>
</organism>
<dbReference type="Proteomes" id="UP000241639">
    <property type="component" value="Unassembled WGS sequence"/>
</dbReference>
<dbReference type="SUPFAM" id="SSF50129">
    <property type="entry name" value="GroES-like"/>
    <property type="match status" value="1"/>
</dbReference>
<dbReference type="SUPFAM" id="SSF51735">
    <property type="entry name" value="NAD(P)-binding Rossmann-fold domains"/>
    <property type="match status" value="1"/>
</dbReference>
<dbReference type="InterPro" id="IPR020843">
    <property type="entry name" value="ER"/>
</dbReference>
<reference evidence="6 7" key="1">
    <citation type="submission" date="2018-04" db="EMBL/GenBank/DDBJ databases">
        <title>Genomic Encyclopedia of Archaeal and Bacterial Type Strains, Phase II (KMG-II): from individual species to whole genera.</title>
        <authorList>
            <person name="Goeker M."/>
        </authorList>
    </citation>
    <scope>NUCLEOTIDE SEQUENCE [LARGE SCALE GENOMIC DNA]</scope>
    <source>
        <strain evidence="6 7">DSM 45169</strain>
    </source>
</reference>
<dbReference type="PROSITE" id="PS00059">
    <property type="entry name" value="ADH_ZINC"/>
    <property type="match status" value="1"/>
</dbReference>
<dbReference type="Gene3D" id="3.40.50.720">
    <property type="entry name" value="NAD(P)-binding Rossmann-like Domain"/>
    <property type="match status" value="1"/>
</dbReference>
<dbReference type="InterPro" id="IPR050129">
    <property type="entry name" value="Zn_alcohol_dh"/>
</dbReference>
<dbReference type="Pfam" id="PF00107">
    <property type="entry name" value="ADH_zinc_N"/>
    <property type="match status" value="1"/>
</dbReference>
<keyword evidence="1 4" id="KW-0479">Metal-binding</keyword>
<dbReference type="InterPro" id="IPR011032">
    <property type="entry name" value="GroES-like_sf"/>
</dbReference>
<dbReference type="GO" id="GO:0008270">
    <property type="term" value="F:zinc ion binding"/>
    <property type="evidence" value="ECO:0007669"/>
    <property type="project" value="InterPro"/>
</dbReference>
<dbReference type="AlphaFoldDB" id="A0A2T4Z970"/>
<keyword evidence="2 4" id="KW-0862">Zinc</keyword>
<keyword evidence="7" id="KW-1185">Reference proteome</keyword>
<accession>A0A2T4Z970</accession>
<evidence type="ECO:0000313" key="7">
    <source>
        <dbReference type="Proteomes" id="UP000241639"/>
    </source>
</evidence>
<keyword evidence="3" id="KW-0560">Oxidoreductase</keyword>
<evidence type="ECO:0000259" key="5">
    <source>
        <dbReference type="SMART" id="SM00829"/>
    </source>
</evidence>
<evidence type="ECO:0000256" key="2">
    <source>
        <dbReference type="ARBA" id="ARBA00022833"/>
    </source>
</evidence>
<dbReference type="InterPro" id="IPR002328">
    <property type="entry name" value="ADH_Zn_CS"/>
</dbReference>
<dbReference type="OrthoDB" id="9777057at2"/>
<dbReference type="GO" id="GO:0016491">
    <property type="term" value="F:oxidoreductase activity"/>
    <property type="evidence" value="ECO:0007669"/>
    <property type="project" value="UniProtKB-KW"/>
</dbReference>
<dbReference type="PANTHER" id="PTHR43401:SF2">
    <property type="entry name" value="L-THREONINE 3-DEHYDROGENASE"/>
    <property type="match status" value="1"/>
</dbReference>
<comment type="similarity">
    <text evidence="4">Belongs to the zinc-containing alcohol dehydrogenase family.</text>
</comment>
<dbReference type="Pfam" id="PF08240">
    <property type="entry name" value="ADH_N"/>
    <property type="match status" value="1"/>
</dbReference>
<dbReference type="EMBL" id="PZZP01000001">
    <property type="protein sequence ID" value="PTM58429.1"/>
    <property type="molecule type" value="Genomic_DNA"/>
</dbReference>
<comment type="caution">
    <text evidence="6">The sequence shown here is derived from an EMBL/GenBank/DDBJ whole genome shotgun (WGS) entry which is preliminary data.</text>
</comment>
<protein>
    <submittedName>
        <fullName evidence="6">L-iditol 2-dehydrogenase</fullName>
    </submittedName>
</protein>
<feature type="domain" description="Enoyl reductase (ER)" evidence="5">
    <location>
        <begin position="7"/>
        <end position="325"/>
    </location>
</feature>